<feature type="signal peptide" evidence="1">
    <location>
        <begin position="1"/>
        <end position="25"/>
    </location>
</feature>
<sequence length="86" mass="9052">MTARTKRYLVSLLVAPALSAGPVLAVGSAEAAPVAGPAPVSPLDLNRHFGTWNQLAAVPQYFDLVCARDTQANHALDAQGNSEVRR</sequence>
<protein>
    <recommendedName>
        <fullName evidence="4">Lipocalin</fullName>
    </recommendedName>
</protein>
<dbReference type="Proteomes" id="UP000694257">
    <property type="component" value="Chromosome"/>
</dbReference>
<keyword evidence="3" id="KW-1185">Reference proteome</keyword>
<proteinExistence type="predicted"/>
<evidence type="ECO:0000256" key="1">
    <source>
        <dbReference type="SAM" id="SignalP"/>
    </source>
</evidence>
<name>A0ABX8RMW4_NOCIO</name>
<reference evidence="2 3" key="1">
    <citation type="submission" date="2021-07" db="EMBL/GenBank/DDBJ databases">
        <title>Whole Genome Sequence of Nocardia Iowensis.</title>
        <authorList>
            <person name="Lamm A."/>
            <person name="Collins-Fairclough A.M."/>
            <person name="Bunk B."/>
            <person name="Sproer C."/>
        </authorList>
    </citation>
    <scope>NUCLEOTIDE SEQUENCE [LARGE SCALE GENOMIC DNA]</scope>
    <source>
        <strain evidence="2 3">NRRL 5646</strain>
    </source>
</reference>
<dbReference type="RefSeq" id="WP_218471101.1">
    <property type="nucleotide sequence ID" value="NZ_BAABJN010000006.1"/>
</dbReference>
<keyword evidence="1" id="KW-0732">Signal</keyword>
<organism evidence="2 3">
    <name type="scientific">Nocardia iowensis</name>
    <dbReference type="NCBI Taxonomy" id="204891"/>
    <lineage>
        <taxon>Bacteria</taxon>
        <taxon>Bacillati</taxon>
        <taxon>Actinomycetota</taxon>
        <taxon>Actinomycetes</taxon>
        <taxon>Mycobacteriales</taxon>
        <taxon>Nocardiaceae</taxon>
        <taxon>Nocardia</taxon>
    </lineage>
</organism>
<feature type="chain" id="PRO_5045737899" description="Lipocalin" evidence="1">
    <location>
        <begin position="26"/>
        <end position="86"/>
    </location>
</feature>
<evidence type="ECO:0000313" key="2">
    <source>
        <dbReference type="EMBL" id="QXN90229.1"/>
    </source>
</evidence>
<evidence type="ECO:0008006" key="4">
    <source>
        <dbReference type="Google" id="ProtNLM"/>
    </source>
</evidence>
<gene>
    <name evidence="2" type="ORF">KV110_33165</name>
</gene>
<dbReference type="EMBL" id="CP078145">
    <property type="protein sequence ID" value="QXN90229.1"/>
    <property type="molecule type" value="Genomic_DNA"/>
</dbReference>
<evidence type="ECO:0000313" key="3">
    <source>
        <dbReference type="Proteomes" id="UP000694257"/>
    </source>
</evidence>
<accession>A0ABX8RMW4</accession>